<dbReference type="InterPro" id="IPR023050">
    <property type="entry name" value="PyrR"/>
</dbReference>
<dbReference type="HAMAP" id="MF_01219">
    <property type="entry name" value="PyrR"/>
    <property type="match status" value="1"/>
</dbReference>
<proteinExistence type="inferred from homology"/>
<reference evidence="6" key="1">
    <citation type="journal article" date="2020" name="mSystems">
        <title>Genome- and Community-Level Interaction Insights into Carbon Utilization and Element Cycling Functions of Hydrothermarchaeota in Hydrothermal Sediment.</title>
        <authorList>
            <person name="Zhou Z."/>
            <person name="Liu Y."/>
            <person name="Xu W."/>
            <person name="Pan J."/>
            <person name="Luo Z.H."/>
            <person name="Li M."/>
        </authorList>
    </citation>
    <scope>NUCLEOTIDE SEQUENCE [LARGE SCALE GENOMIC DNA]</scope>
    <source>
        <strain evidence="6">HyVt-96</strain>
    </source>
</reference>
<evidence type="ECO:0000259" key="5">
    <source>
        <dbReference type="Pfam" id="PF00156"/>
    </source>
</evidence>
<dbReference type="GO" id="GO:0004845">
    <property type="term" value="F:uracil phosphoribosyltransferase activity"/>
    <property type="evidence" value="ECO:0007669"/>
    <property type="project" value="UniProtKB-UniRule"/>
</dbReference>
<dbReference type="CDD" id="cd06223">
    <property type="entry name" value="PRTases_typeI"/>
    <property type="match status" value="1"/>
</dbReference>
<comment type="similarity">
    <text evidence="1 4">Belongs to the purine/pyrimidine phosphoribosyltransferase family. PyrR subfamily.</text>
</comment>
<dbReference type="PANTHER" id="PTHR11608:SF0">
    <property type="entry name" value="BIFUNCTIONAL PROTEIN PYRR"/>
    <property type="match status" value="1"/>
</dbReference>
<dbReference type="EMBL" id="DRTX01000032">
    <property type="protein sequence ID" value="HHF52835.1"/>
    <property type="molecule type" value="Genomic_DNA"/>
</dbReference>
<evidence type="ECO:0000256" key="1">
    <source>
        <dbReference type="ARBA" id="ARBA00005565"/>
    </source>
</evidence>
<dbReference type="SUPFAM" id="SSF53271">
    <property type="entry name" value="PRTase-like"/>
    <property type="match status" value="1"/>
</dbReference>
<dbReference type="InterPro" id="IPR050137">
    <property type="entry name" value="PyrR_bifunctional"/>
</dbReference>
<feature type="domain" description="Phosphoribosyltransferase" evidence="5">
    <location>
        <begin position="14"/>
        <end position="164"/>
    </location>
</feature>
<evidence type="ECO:0000256" key="4">
    <source>
        <dbReference type="HAMAP-Rule" id="MF_01219"/>
    </source>
</evidence>
<dbReference type="EC" id="2.4.2.9" evidence="4"/>
<keyword evidence="2 4" id="KW-0805">Transcription regulation</keyword>
<sequence>MVREKYRLMNSDDVKRTVKRIAHQIIEEIPDTENLVLIGIKTRGVPLARTIAEEIEKISGKQIPVGALDITFYRDDLSLVGEKPEVKGTEMDFDITDKDVVLVDDVLYTGRTTRAALDEIMDYGRPRRVKLCVLIDRGHRELPICPDFVGKTITTTKKEIVKVKFEETDGVTEVVIAEKEA</sequence>
<comment type="caution">
    <text evidence="6">The sequence shown here is derived from an EMBL/GenBank/DDBJ whole genome shotgun (WGS) entry which is preliminary data.</text>
</comment>
<organism evidence="6">
    <name type="scientific">candidate division WOR-3 bacterium</name>
    <dbReference type="NCBI Taxonomy" id="2052148"/>
    <lineage>
        <taxon>Bacteria</taxon>
        <taxon>Bacteria division WOR-3</taxon>
    </lineage>
</organism>
<dbReference type="Proteomes" id="UP000886050">
    <property type="component" value="Unassembled WGS sequence"/>
</dbReference>
<keyword evidence="3 4" id="KW-0804">Transcription</keyword>
<dbReference type="InterPro" id="IPR029057">
    <property type="entry name" value="PRTase-like"/>
</dbReference>
<dbReference type="PANTHER" id="PTHR11608">
    <property type="entry name" value="BIFUNCTIONAL PROTEIN PYRR"/>
    <property type="match status" value="1"/>
</dbReference>
<evidence type="ECO:0000256" key="3">
    <source>
        <dbReference type="ARBA" id="ARBA00023163"/>
    </source>
</evidence>
<dbReference type="InterPro" id="IPR000836">
    <property type="entry name" value="PRTase_dom"/>
</dbReference>
<evidence type="ECO:0000313" key="6">
    <source>
        <dbReference type="EMBL" id="HHF52835.1"/>
    </source>
</evidence>
<dbReference type="FunFam" id="3.40.50.2020:FF:000020">
    <property type="entry name" value="Bifunctional protein PyrR"/>
    <property type="match status" value="1"/>
</dbReference>
<keyword evidence="4 6" id="KW-0328">Glycosyltransferase</keyword>
<comment type="function">
    <text evidence="4">Also displays a weak uracil phosphoribosyltransferase activity which is not physiologically significant.</text>
</comment>
<dbReference type="GO" id="GO:0006355">
    <property type="term" value="P:regulation of DNA-templated transcription"/>
    <property type="evidence" value="ECO:0007669"/>
    <property type="project" value="UniProtKB-UniRule"/>
</dbReference>
<name>A0A7V5HND6_UNCW3</name>
<dbReference type="NCBIfam" id="NF003545">
    <property type="entry name" value="PRK05205.1-1"/>
    <property type="match status" value="1"/>
</dbReference>
<comment type="function">
    <text evidence="4">Regulates the transcription of the pyrimidine nucleotide (pyr) operon in response to exogenous pyrimidines.</text>
</comment>
<feature type="short sequence motif" description="PRPP-binding" evidence="4">
    <location>
        <begin position="100"/>
        <end position="112"/>
    </location>
</feature>
<gene>
    <name evidence="4 6" type="primary">pyrR</name>
    <name evidence="6" type="ORF">ENL43_00545</name>
</gene>
<dbReference type="AlphaFoldDB" id="A0A7V5HND6"/>
<dbReference type="Pfam" id="PF00156">
    <property type="entry name" value="Pribosyltran"/>
    <property type="match status" value="1"/>
</dbReference>
<accession>A0A7V5HND6</accession>
<evidence type="ECO:0000256" key="2">
    <source>
        <dbReference type="ARBA" id="ARBA00023015"/>
    </source>
</evidence>
<protein>
    <recommendedName>
        <fullName evidence="4">Bifunctional protein PyrR</fullName>
    </recommendedName>
    <domain>
        <recommendedName>
            <fullName evidence="4">Pyrimidine operon regulatory protein</fullName>
        </recommendedName>
    </domain>
    <domain>
        <recommendedName>
            <fullName evidence="4">Uracil phosphoribosyltransferase</fullName>
            <shortName evidence="4">UPRTase</shortName>
            <ecNumber evidence="4">2.4.2.9</ecNumber>
        </recommendedName>
    </domain>
</protein>
<keyword evidence="4 6" id="KW-0808">Transferase</keyword>
<dbReference type="NCBIfam" id="NF003549">
    <property type="entry name" value="PRK05205.1-5"/>
    <property type="match status" value="1"/>
</dbReference>
<comment type="catalytic activity">
    <reaction evidence="4">
        <text>UMP + diphosphate = 5-phospho-alpha-D-ribose 1-diphosphate + uracil</text>
        <dbReference type="Rhea" id="RHEA:13017"/>
        <dbReference type="ChEBI" id="CHEBI:17568"/>
        <dbReference type="ChEBI" id="CHEBI:33019"/>
        <dbReference type="ChEBI" id="CHEBI:57865"/>
        <dbReference type="ChEBI" id="CHEBI:58017"/>
        <dbReference type="EC" id="2.4.2.9"/>
    </reaction>
</comment>
<dbReference type="Gene3D" id="3.40.50.2020">
    <property type="match status" value="1"/>
</dbReference>